<keyword evidence="5" id="KW-1185">Reference proteome</keyword>
<keyword evidence="2" id="KW-0732">Signal</keyword>
<protein>
    <submittedName>
        <fullName evidence="4">Amino acid/amide ABC transporter substrate-binding protein (HAAT family)</fullName>
    </submittedName>
</protein>
<evidence type="ECO:0000256" key="2">
    <source>
        <dbReference type="ARBA" id="ARBA00022729"/>
    </source>
</evidence>
<evidence type="ECO:0000256" key="1">
    <source>
        <dbReference type="ARBA" id="ARBA00010062"/>
    </source>
</evidence>
<dbReference type="PANTHER" id="PTHR30483:SF6">
    <property type="entry name" value="PERIPLASMIC BINDING PROTEIN OF ABC TRANSPORTER FOR NATURAL AMINO ACIDS"/>
    <property type="match status" value="1"/>
</dbReference>
<sequence length="366" mass="38703">MVLARTGRLAPLGEPVDFVADLLAPKLRAGLVGIPIEIAVRDSASTVAGARAATERLITEDGARIVITVGGSAVLPAVAGTCHRLGTPCVSTTLPWQVYRDSCPPSDRAFHFCWGLDDVASVFADMWERAAGRTTVGCLWNDGSQGRALREDRCGFLPVARLRGHDVVHQPAYSEGTADFAAQVETFRDVAVITSAASASDLGAFLDRATESGLRPALVTCSRWLTYPFWRGRHELDGVATIVSWTPSHRYLSTVDGSTPAQLASAYELATGRPWAQPLGLAYAVFEIAAHALAAAADPDDPAAVADAVRTLRLDTMAGRFDLSGGPAPGIARIALAGGQWQGDRRLSVVRSRIPAVAPDAALVTR</sequence>
<comment type="caution">
    <text evidence="4">The sequence shown here is derived from an EMBL/GenBank/DDBJ whole genome shotgun (WGS) entry which is preliminary data.</text>
</comment>
<evidence type="ECO:0000313" key="5">
    <source>
        <dbReference type="Proteomes" id="UP000294257"/>
    </source>
</evidence>
<dbReference type="PANTHER" id="PTHR30483">
    <property type="entry name" value="LEUCINE-SPECIFIC-BINDING PROTEIN"/>
    <property type="match status" value="1"/>
</dbReference>
<organism evidence="4 5">
    <name type="scientific">Herbihabitans rhizosphaerae</name>
    <dbReference type="NCBI Taxonomy" id="1872711"/>
    <lineage>
        <taxon>Bacteria</taxon>
        <taxon>Bacillati</taxon>
        <taxon>Actinomycetota</taxon>
        <taxon>Actinomycetes</taxon>
        <taxon>Pseudonocardiales</taxon>
        <taxon>Pseudonocardiaceae</taxon>
        <taxon>Herbihabitans</taxon>
    </lineage>
</organism>
<comment type="similarity">
    <text evidence="1">Belongs to the leucine-binding protein family.</text>
</comment>
<dbReference type="InterPro" id="IPR028082">
    <property type="entry name" value="Peripla_BP_I"/>
</dbReference>
<name>A0A4Q7L1T7_9PSEU</name>
<reference evidence="4 5" key="1">
    <citation type="submission" date="2019-02" db="EMBL/GenBank/DDBJ databases">
        <title>Genomic Encyclopedia of Type Strains, Phase IV (KMG-IV): sequencing the most valuable type-strain genomes for metagenomic binning, comparative biology and taxonomic classification.</title>
        <authorList>
            <person name="Goeker M."/>
        </authorList>
    </citation>
    <scope>NUCLEOTIDE SEQUENCE [LARGE SCALE GENOMIC DNA]</scope>
    <source>
        <strain evidence="4 5">DSM 101727</strain>
    </source>
</reference>
<accession>A0A4Q7L1T7</accession>
<dbReference type="AlphaFoldDB" id="A0A4Q7L1T7"/>
<evidence type="ECO:0000313" key="4">
    <source>
        <dbReference type="EMBL" id="RZS43157.1"/>
    </source>
</evidence>
<dbReference type="Proteomes" id="UP000294257">
    <property type="component" value="Unassembled WGS sequence"/>
</dbReference>
<dbReference type="Pfam" id="PF13458">
    <property type="entry name" value="Peripla_BP_6"/>
    <property type="match status" value="1"/>
</dbReference>
<dbReference type="SUPFAM" id="SSF53822">
    <property type="entry name" value="Periplasmic binding protein-like I"/>
    <property type="match status" value="1"/>
</dbReference>
<feature type="domain" description="Leucine-binding protein" evidence="3">
    <location>
        <begin position="2"/>
        <end position="323"/>
    </location>
</feature>
<dbReference type="Gene3D" id="3.40.50.2300">
    <property type="match status" value="2"/>
</dbReference>
<dbReference type="InterPro" id="IPR028081">
    <property type="entry name" value="Leu-bd"/>
</dbReference>
<dbReference type="EMBL" id="SGWQ01000002">
    <property type="protein sequence ID" value="RZS43157.1"/>
    <property type="molecule type" value="Genomic_DNA"/>
</dbReference>
<gene>
    <name evidence="4" type="ORF">EV193_102133</name>
</gene>
<evidence type="ECO:0000259" key="3">
    <source>
        <dbReference type="Pfam" id="PF13458"/>
    </source>
</evidence>
<dbReference type="InterPro" id="IPR051010">
    <property type="entry name" value="BCAA_transport"/>
</dbReference>
<proteinExistence type="inferred from homology"/>